<reference evidence="1 2" key="1">
    <citation type="submission" date="2014-04" db="EMBL/GenBank/DDBJ databases">
        <authorList>
            <consortium name="DOE Joint Genome Institute"/>
            <person name="Kuo A."/>
            <person name="Kohler A."/>
            <person name="Jargeat P."/>
            <person name="Nagy L.G."/>
            <person name="Floudas D."/>
            <person name="Copeland A."/>
            <person name="Barry K.W."/>
            <person name="Cichocki N."/>
            <person name="Veneault-Fourrey C."/>
            <person name="LaButti K."/>
            <person name="Lindquist E.A."/>
            <person name="Lipzen A."/>
            <person name="Lundell T."/>
            <person name="Morin E."/>
            <person name="Murat C."/>
            <person name="Sun H."/>
            <person name="Tunlid A."/>
            <person name="Henrissat B."/>
            <person name="Grigoriev I.V."/>
            <person name="Hibbett D.S."/>
            <person name="Martin F."/>
            <person name="Nordberg H.P."/>
            <person name="Cantor M.N."/>
            <person name="Hua S.X."/>
        </authorList>
    </citation>
    <scope>NUCLEOTIDE SEQUENCE [LARGE SCALE GENOMIC DNA]</scope>
    <source>
        <strain evidence="1 2">Ve08.2h10</strain>
    </source>
</reference>
<proteinExistence type="predicted"/>
<organism evidence="1 2">
    <name type="scientific">Paxillus rubicundulus Ve08.2h10</name>
    <dbReference type="NCBI Taxonomy" id="930991"/>
    <lineage>
        <taxon>Eukaryota</taxon>
        <taxon>Fungi</taxon>
        <taxon>Dikarya</taxon>
        <taxon>Basidiomycota</taxon>
        <taxon>Agaricomycotina</taxon>
        <taxon>Agaricomycetes</taxon>
        <taxon>Agaricomycetidae</taxon>
        <taxon>Boletales</taxon>
        <taxon>Paxilineae</taxon>
        <taxon>Paxillaceae</taxon>
        <taxon>Paxillus</taxon>
    </lineage>
</organism>
<sequence>MRPRTGIRRTCQHEDAHVHHGRTGANAIAIGVNLSPAPERPELRQKFYAKGNASNASHPNAARYSQLIVSLVFIHWASTCSRELSAQAWGIPLQDCISIAGRT</sequence>
<keyword evidence="2" id="KW-1185">Reference proteome</keyword>
<dbReference type="HOGENOM" id="CLU_2264572_0_0_1"/>
<reference evidence="2" key="2">
    <citation type="submission" date="2015-01" db="EMBL/GenBank/DDBJ databases">
        <title>Evolutionary Origins and Diversification of the Mycorrhizal Mutualists.</title>
        <authorList>
            <consortium name="DOE Joint Genome Institute"/>
            <consortium name="Mycorrhizal Genomics Consortium"/>
            <person name="Kohler A."/>
            <person name="Kuo A."/>
            <person name="Nagy L.G."/>
            <person name="Floudas D."/>
            <person name="Copeland A."/>
            <person name="Barry K.W."/>
            <person name="Cichocki N."/>
            <person name="Veneault-Fourrey C."/>
            <person name="LaButti K."/>
            <person name="Lindquist E.A."/>
            <person name="Lipzen A."/>
            <person name="Lundell T."/>
            <person name="Morin E."/>
            <person name="Murat C."/>
            <person name="Riley R."/>
            <person name="Ohm R."/>
            <person name="Sun H."/>
            <person name="Tunlid A."/>
            <person name="Henrissat B."/>
            <person name="Grigoriev I.V."/>
            <person name="Hibbett D.S."/>
            <person name="Martin F."/>
        </authorList>
    </citation>
    <scope>NUCLEOTIDE SEQUENCE [LARGE SCALE GENOMIC DNA]</scope>
    <source>
        <strain evidence="2">Ve08.2h10</strain>
    </source>
</reference>
<evidence type="ECO:0000313" key="1">
    <source>
        <dbReference type="EMBL" id="KIK95853.1"/>
    </source>
</evidence>
<name>A0A0D0DRT7_9AGAM</name>
<dbReference type="EMBL" id="KN825017">
    <property type="protein sequence ID" value="KIK95853.1"/>
    <property type="molecule type" value="Genomic_DNA"/>
</dbReference>
<gene>
    <name evidence="1" type="ORF">PAXRUDRAFT_826582</name>
</gene>
<protein>
    <submittedName>
        <fullName evidence="1">Uncharacterized protein</fullName>
    </submittedName>
</protein>
<dbReference type="AlphaFoldDB" id="A0A0D0DRT7"/>
<evidence type="ECO:0000313" key="2">
    <source>
        <dbReference type="Proteomes" id="UP000054538"/>
    </source>
</evidence>
<dbReference type="InParanoid" id="A0A0D0DRT7"/>
<accession>A0A0D0DRT7</accession>
<dbReference type="Proteomes" id="UP000054538">
    <property type="component" value="Unassembled WGS sequence"/>
</dbReference>